<organism evidence="3">
    <name type="scientific">Streptomyces sp. R39</name>
    <dbReference type="NCBI Taxonomy" id="3238631"/>
    <lineage>
        <taxon>Bacteria</taxon>
        <taxon>Bacillati</taxon>
        <taxon>Actinomycetota</taxon>
        <taxon>Actinomycetes</taxon>
        <taxon>Kitasatosporales</taxon>
        <taxon>Streptomycetaceae</taxon>
        <taxon>Streptomyces</taxon>
    </lineage>
</organism>
<dbReference type="EMBL" id="CP163441">
    <property type="protein sequence ID" value="XDQ45220.1"/>
    <property type="molecule type" value="Genomic_DNA"/>
</dbReference>
<proteinExistence type="predicted"/>
<evidence type="ECO:0000313" key="3">
    <source>
        <dbReference type="EMBL" id="XDQ45220.1"/>
    </source>
</evidence>
<evidence type="ECO:0000256" key="1">
    <source>
        <dbReference type="ARBA" id="ARBA00022676"/>
    </source>
</evidence>
<accession>A0AB39QR48</accession>
<protein>
    <submittedName>
        <fullName evidence="3">WecB/TagA/CpsF family glycosyltransferase</fullName>
    </submittedName>
</protein>
<dbReference type="Pfam" id="PF03808">
    <property type="entry name" value="Glyco_tran_WecG"/>
    <property type="match status" value="1"/>
</dbReference>
<dbReference type="NCBIfam" id="TIGR00696">
    <property type="entry name" value="wecG_tagA_cpsF"/>
    <property type="match status" value="1"/>
</dbReference>
<dbReference type="PANTHER" id="PTHR34136:SF1">
    <property type="entry name" value="UDP-N-ACETYL-D-MANNOSAMINURONIC ACID TRANSFERASE"/>
    <property type="match status" value="1"/>
</dbReference>
<dbReference type="AlphaFoldDB" id="A0AB39QR48"/>
<dbReference type="GO" id="GO:0016758">
    <property type="term" value="F:hexosyltransferase activity"/>
    <property type="evidence" value="ECO:0007669"/>
    <property type="project" value="TreeGrafter"/>
</dbReference>
<sequence length="262" mass="29187">MLTREPGALERVDVLGVGISAVDPTAAVREIERWIDTGERAYVCVTGVHGVMEAQRDPALRRIHNESGLTVPDGMPMVWAGHRAGAPWMRQVRGADLMVSVLERAAHRGWSSYLYGGAEGVPELLARELSRRIGGLDIAGCYSPPFRPLTPEEDEAVVRRINDSGADLVWVGLSTPKQERWMARHRAGLEASALIGVGAAFDFHAGLKPEAPEWMRRHGLEWSYRLLKEPRRLWRRYLRNNPAYLARTAFRPPRLMGGSGLP</sequence>
<dbReference type="RefSeq" id="WP_369223937.1">
    <property type="nucleotide sequence ID" value="NZ_CP163441.1"/>
</dbReference>
<dbReference type="InterPro" id="IPR004629">
    <property type="entry name" value="WecG_TagA_CpsF"/>
</dbReference>
<dbReference type="PANTHER" id="PTHR34136">
    <property type="match status" value="1"/>
</dbReference>
<dbReference type="CDD" id="cd06533">
    <property type="entry name" value="Glyco_transf_WecG_TagA"/>
    <property type="match status" value="1"/>
</dbReference>
<name>A0AB39QR48_9ACTN</name>
<keyword evidence="1" id="KW-0328">Glycosyltransferase</keyword>
<evidence type="ECO:0000256" key="2">
    <source>
        <dbReference type="ARBA" id="ARBA00022679"/>
    </source>
</evidence>
<keyword evidence="2" id="KW-0808">Transferase</keyword>
<reference evidence="3" key="1">
    <citation type="submission" date="2024-07" db="EMBL/GenBank/DDBJ databases">
        <authorList>
            <person name="Yu S.T."/>
        </authorList>
    </citation>
    <scope>NUCLEOTIDE SEQUENCE</scope>
    <source>
        <strain evidence="3">R39</strain>
    </source>
</reference>
<gene>
    <name evidence="3" type="ORF">AB5J52_24845</name>
</gene>